<feature type="compositionally biased region" description="Basic and acidic residues" evidence="1">
    <location>
        <begin position="153"/>
        <end position="167"/>
    </location>
</feature>
<evidence type="ECO:0000256" key="1">
    <source>
        <dbReference type="SAM" id="MobiDB-lite"/>
    </source>
</evidence>
<feature type="transmembrane region" description="Helical" evidence="2">
    <location>
        <begin position="35"/>
        <end position="59"/>
    </location>
</feature>
<evidence type="ECO:0000256" key="2">
    <source>
        <dbReference type="SAM" id="Phobius"/>
    </source>
</evidence>
<organism evidence="4 5">
    <name type="scientific">Caenorhabditis auriculariae</name>
    <dbReference type="NCBI Taxonomy" id="2777116"/>
    <lineage>
        <taxon>Eukaryota</taxon>
        <taxon>Metazoa</taxon>
        <taxon>Ecdysozoa</taxon>
        <taxon>Nematoda</taxon>
        <taxon>Chromadorea</taxon>
        <taxon>Rhabditida</taxon>
        <taxon>Rhabditina</taxon>
        <taxon>Rhabditomorpha</taxon>
        <taxon>Rhabditoidea</taxon>
        <taxon>Rhabditidae</taxon>
        <taxon>Peloderinae</taxon>
        <taxon>Caenorhabditis</taxon>
    </lineage>
</organism>
<evidence type="ECO:0000313" key="5">
    <source>
        <dbReference type="Proteomes" id="UP000835052"/>
    </source>
</evidence>
<keyword evidence="2" id="KW-1133">Transmembrane helix</keyword>
<keyword evidence="2" id="KW-0472">Membrane</keyword>
<evidence type="ECO:0000313" key="4">
    <source>
        <dbReference type="EMBL" id="CAD6186376.1"/>
    </source>
</evidence>
<dbReference type="EMBL" id="CAJGYM010000004">
    <property type="protein sequence ID" value="CAD6186376.1"/>
    <property type="molecule type" value="Genomic_DNA"/>
</dbReference>
<feature type="compositionally biased region" description="Basic and acidic residues" evidence="1">
    <location>
        <begin position="102"/>
        <end position="132"/>
    </location>
</feature>
<feature type="compositionally biased region" description="Low complexity" evidence="1">
    <location>
        <begin position="134"/>
        <end position="145"/>
    </location>
</feature>
<dbReference type="AlphaFoldDB" id="A0A8S1GS78"/>
<feature type="signal peptide" evidence="3">
    <location>
        <begin position="1"/>
        <end position="19"/>
    </location>
</feature>
<gene>
    <name evidence="4" type="ORF">CAUJ_LOCUS2295</name>
</gene>
<evidence type="ECO:0000256" key="3">
    <source>
        <dbReference type="SAM" id="SignalP"/>
    </source>
</evidence>
<comment type="caution">
    <text evidence="4">The sequence shown here is derived from an EMBL/GenBank/DDBJ whole genome shotgun (WGS) entry which is preliminary data.</text>
</comment>
<keyword evidence="2" id="KW-0812">Transmembrane</keyword>
<protein>
    <recommendedName>
        <fullName evidence="6">7TM GPCR serpentine receptor class x (Srx) domain-containing protein</fullName>
    </recommendedName>
</protein>
<reference evidence="4" key="1">
    <citation type="submission" date="2020-10" db="EMBL/GenBank/DDBJ databases">
        <authorList>
            <person name="Kikuchi T."/>
        </authorList>
    </citation>
    <scope>NUCLEOTIDE SEQUENCE</scope>
    <source>
        <strain evidence="4">NKZ352</strain>
    </source>
</reference>
<dbReference type="Proteomes" id="UP000835052">
    <property type="component" value="Unassembled WGS sequence"/>
</dbReference>
<feature type="region of interest" description="Disordered" evidence="1">
    <location>
        <begin position="92"/>
        <end position="167"/>
    </location>
</feature>
<sequence>MKAVILLLLGLNEIHFAMGISPCVDHNEKKMHPELNSLFAFMFWNTLIFGLNVLVFLYLRKRVAPLVNDIILSSCAIFDNILLQQIPDKVRKNLGCPPRIVRSKEPKGSKGGKTSKESKNSKKSKKSTDKSKTPKSTGTKSTDTKSSNKKSSKKTEGPHSDDYFGVK</sequence>
<keyword evidence="5" id="KW-1185">Reference proteome</keyword>
<proteinExistence type="predicted"/>
<feature type="chain" id="PRO_5035898741" description="7TM GPCR serpentine receptor class x (Srx) domain-containing protein" evidence="3">
    <location>
        <begin position="20"/>
        <end position="167"/>
    </location>
</feature>
<name>A0A8S1GS78_9PELO</name>
<evidence type="ECO:0008006" key="6">
    <source>
        <dbReference type="Google" id="ProtNLM"/>
    </source>
</evidence>
<keyword evidence="3" id="KW-0732">Signal</keyword>
<accession>A0A8S1GS78</accession>